<dbReference type="GO" id="GO:0000160">
    <property type="term" value="P:phosphorelay signal transduction system"/>
    <property type="evidence" value="ECO:0007669"/>
    <property type="project" value="InterPro"/>
</dbReference>
<name>A0A0P6X7G3_9CHLR</name>
<dbReference type="Gene3D" id="3.40.50.2300">
    <property type="match status" value="1"/>
</dbReference>
<feature type="domain" description="Response regulatory" evidence="2">
    <location>
        <begin position="2"/>
        <end position="123"/>
    </location>
</feature>
<comment type="caution">
    <text evidence="3">The sequence shown here is derived from an EMBL/GenBank/DDBJ whole genome shotgun (WGS) entry which is preliminary data.</text>
</comment>
<protein>
    <recommendedName>
        <fullName evidence="2">Response regulatory domain-containing protein</fullName>
    </recommendedName>
</protein>
<evidence type="ECO:0000256" key="1">
    <source>
        <dbReference type="PROSITE-ProRule" id="PRU00169"/>
    </source>
</evidence>
<dbReference type="InterPro" id="IPR001789">
    <property type="entry name" value="Sig_transdc_resp-reg_receiver"/>
</dbReference>
<evidence type="ECO:0000259" key="2">
    <source>
        <dbReference type="PROSITE" id="PS50110"/>
    </source>
</evidence>
<keyword evidence="4" id="KW-1185">Reference proteome</keyword>
<reference evidence="3 4" key="1">
    <citation type="submission" date="2015-07" db="EMBL/GenBank/DDBJ databases">
        <title>Draft genome of Bellilinea caldifistulae DSM 17877.</title>
        <authorList>
            <person name="Hemp J."/>
            <person name="Ward L.M."/>
            <person name="Pace L.A."/>
            <person name="Fischer W.W."/>
        </authorList>
    </citation>
    <scope>NUCLEOTIDE SEQUENCE [LARGE SCALE GENOMIC DNA]</scope>
    <source>
        <strain evidence="3 4">GOMI-1</strain>
    </source>
</reference>
<proteinExistence type="predicted"/>
<feature type="modified residue" description="4-aspartylphosphate" evidence="1">
    <location>
        <position position="53"/>
    </location>
</feature>
<dbReference type="PROSITE" id="PS50110">
    <property type="entry name" value="RESPONSE_REGULATORY"/>
    <property type="match status" value="1"/>
</dbReference>
<accession>A0A0P6X7G3</accession>
<keyword evidence="1" id="KW-0597">Phosphoprotein</keyword>
<dbReference type="OrthoDB" id="4225296at2"/>
<dbReference type="AlphaFoldDB" id="A0A0P6X7G3"/>
<dbReference type="Proteomes" id="UP000050514">
    <property type="component" value="Unassembled WGS sequence"/>
</dbReference>
<evidence type="ECO:0000313" key="3">
    <source>
        <dbReference type="EMBL" id="KPL76255.1"/>
    </source>
</evidence>
<dbReference type="EMBL" id="LGHJ01000012">
    <property type="protein sequence ID" value="KPL76255.1"/>
    <property type="molecule type" value="Genomic_DNA"/>
</dbReference>
<sequence>MKIILADDNPEVRTALRLILEHQPDHQVLDEADNVVRLLNLTTQYCPEILLLDTDLNGLKPCRDDRGLIELLETLKLICPNLVIAALCSGQITGKEIWIGQVNAVFCKSDPPDSLLNWLKNPFGPR</sequence>
<dbReference type="SUPFAM" id="SSF52172">
    <property type="entry name" value="CheY-like"/>
    <property type="match status" value="1"/>
</dbReference>
<gene>
    <name evidence="3" type="ORF">AC812_06120</name>
</gene>
<dbReference type="InterPro" id="IPR011006">
    <property type="entry name" value="CheY-like_superfamily"/>
</dbReference>
<dbReference type="STRING" id="360411.AC812_06120"/>
<dbReference type="RefSeq" id="WP_061919159.1">
    <property type="nucleotide sequence ID" value="NZ_DF967971.1"/>
</dbReference>
<evidence type="ECO:0000313" key="4">
    <source>
        <dbReference type="Proteomes" id="UP000050514"/>
    </source>
</evidence>
<organism evidence="3 4">
    <name type="scientific">Bellilinea caldifistulae</name>
    <dbReference type="NCBI Taxonomy" id="360411"/>
    <lineage>
        <taxon>Bacteria</taxon>
        <taxon>Bacillati</taxon>
        <taxon>Chloroflexota</taxon>
        <taxon>Anaerolineae</taxon>
        <taxon>Anaerolineales</taxon>
        <taxon>Anaerolineaceae</taxon>
        <taxon>Bellilinea</taxon>
    </lineage>
</organism>